<dbReference type="Proteomes" id="UP000595437">
    <property type="component" value="Chromosome 3"/>
</dbReference>
<proteinExistence type="predicted"/>
<keyword evidence="2" id="KW-1185">Reference proteome</keyword>
<evidence type="ECO:0000313" key="1">
    <source>
        <dbReference type="EMBL" id="QQP52908.1"/>
    </source>
</evidence>
<feature type="non-terminal residue" evidence="1">
    <location>
        <position position="1"/>
    </location>
</feature>
<evidence type="ECO:0000313" key="2">
    <source>
        <dbReference type="Proteomes" id="UP000595437"/>
    </source>
</evidence>
<name>A0A7T8QRT2_CALRO</name>
<gene>
    <name evidence="1" type="ORF">FKW44_005198</name>
</gene>
<organism evidence="1 2">
    <name type="scientific">Caligus rogercresseyi</name>
    <name type="common">Sea louse</name>
    <dbReference type="NCBI Taxonomy" id="217165"/>
    <lineage>
        <taxon>Eukaryota</taxon>
        <taxon>Metazoa</taxon>
        <taxon>Ecdysozoa</taxon>
        <taxon>Arthropoda</taxon>
        <taxon>Crustacea</taxon>
        <taxon>Multicrustacea</taxon>
        <taxon>Hexanauplia</taxon>
        <taxon>Copepoda</taxon>
        <taxon>Siphonostomatoida</taxon>
        <taxon>Caligidae</taxon>
        <taxon>Caligus</taxon>
    </lineage>
</organism>
<accession>A0A7T8QRT2</accession>
<dbReference type="InterPro" id="IPR035979">
    <property type="entry name" value="RBD_domain_sf"/>
</dbReference>
<reference evidence="2" key="1">
    <citation type="submission" date="2021-01" db="EMBL/GenBank/DDBJ databases">
        <title>Caligus Genome Assembly.</title>
        <authorList>
            <person name="Gallardo-Escarate C."/>
        </authorList>
    </citation>
    <scope>NUCLEOTIDE SEQUENCE [LARGE SCALE GENOMIC DNA]</scope>
</reference>
<sequence>GRIAFLTPWHHLFPCILPYDQTILYNAAVIYVFGNILPCKVTRNPSGASKDSGFDHFEREEVARQTTISKVNDMLLNGQMVFLGRFIPRKENEVDLGEKVKKVTNVNIKNLS</sequence>
<dbReference type="EMBL" id="CP045892">
    <property type="protein sequence ID" value="QQP52908.1"/>
    <property type="molecule type" value="Genomic_DNA"/>
</dbReference>
<dbReference type="Gene3D" id="3.30.70.330">
    <property type="match status" value="1"/>
</dbReference>
<dbReference type="GO" id="GO:0003676">
    <property type="term" value="F:nucleic acid binding"/>
    <property type="evidence" value="ECO:0007669"/>
    <property type="project" value="InterPro"/>
</dbReference>
<dbReference type="InterPro" id="IPR012677">
    <property type="entry name" value="Nucleotide-bd_a/b_plait_sf"/>
</dbReference>
<dbReference type="AlphaFoldDB" id="A0A7T8QRT2"/>
<dbReference type="SUPFAM" id="SSF54928">
    <property type="entry name" value="RNA-binding domain, RBD"/>
    <property type="match status" value="1"/>
</dbReference>
<protein>
    <submittedName>
        <fullName evidence="1">Polyadenylate-binding protein</fullName>
    </submittedName>
</protein>
<dbReference type="OrthoDB" id="19742at2759"/>